<evidence type="ECO:0000256" key="1">
    <source>
        <dbReference type="ARBA" id="ARBA00007494"/>
    </source>
</evidence>
<dbReference type="Proteomes" id="UP001556709">
    <property type="component" value="Unassembled WGS sequence"/>
</dbReference>
<feature type="domain" description="SAM-dependent MTase RsmB/NOP-type" evidence="7">
    <location>
        <begin position="22"/>
        <end position="311"/>
    </location>
</feature>
<evidence type="ECO:0000256" key="4">
    <source>
        <dbReference type="ARBA" id="ARBA00022691"/>
    </source>
</evidence>
<dbReference type="InterPro" id="IPR029063">
    <property type="entry name" value="SAM-dependent_MTases_sf"/>
</dbReference>
<dbReference type="GO" id="GO:0008168">
    <property type="term" value="F:methyltransferase activity"/>
    <property type="evidence" value="ECO:0007669"/>
    <property type="project" value="UniProtKB-KW"/>
</dbReference>
<dbReference type="InterPro" id="IPR018314">
    <property type="entry name" value="RsmB/NOL1/NOP2-like_CS"/>
</dbReference>
<dbReference type="PANTHER" id="PTHR22807">
    <property type="entry name" value="NOP2 YEAST -RELATED NOL1/NOP2/FMU SUN DOMAIN-CONTAINING"/>
    <property type="match status" value="1"/>
</dbReference>
<evidence type="ECO:0000256" key="2">
    <source>
        <dbReference type="ARBA" id="ARBA00022603"/>
    </source>
</evidence>
<dbReference type="Pfam" id="PF01189">
    <property type="entry name" value="Methyltr_RsmB-F"/>
    <property type="match status" value="1"/>
</dbReference>
<dbReference type="CDD" id="cd02440">
    <property type="entry name" value="AdoMet_MTases"/>
    <property type="match status" value="1"/>
</dbReference>
<evidence type="ECO:0000313" key="9">
    <source>
        <dbReference type="Proteomes" id="UP001556709"/>
    </source>
</evidence>
<dbReference type="InterPro" id="IPR023267">
    <property type="entry name" value="RCMT"/>
</dbReference>
<proteinExistence type="inferred from homology"/>
<dbReference type="PROSITE" id="PS51686">
    <property type="entry name" value="SAM_MT_RSMB_NOP"/>
    <property type="match status" value="1"/>
</dbReference>
<evidence type="ECO:0000313" key="8">
    <source>
        <dbReference type="EMBL" id="MEX0469352.1"/>
    </source>
</evidence>
<keyword evidence="2 6" id="KW-0489">Methyltransferase</keyword>
<dbReference type="EMBL" id="JBAKFM010000002">
    <property type="protein sequence ID" value="MEX0469352.1"/>
    <property type="molecule type" value="Genomic_DNA"/>
</dbReference>
<dbReference type="PANTHER" id="PTHR22807:SF30">
    <property type="entry name" value="28S RRNA (CYTOSINE(4447)-C(5))-METHYLTRANSFERASE-RELATED"/>
    <property type="match status" value="1"/>
</dbReference>
<evidence type="ECO:0000256" key="3">
    <source>
        <dbReference type="ARBA" id="ARBA00022679"/>
    </source>
</evidence>
<feature type="binding site" evidence="6">
    <location>
        <position position="136"/>
    </location>
    <ligand>
        <name>S-adenosyl-L-methionine</name>
        <dbReference type="ChEBI" id="CHEBI:59789"/>
    </ligand>
</feature>
<comment type="caution">
    <text evidence="8">The sequence shown here is derived from an EMBL/GenBank/DDBJ whole genome shotgun (WGS) entry which is preliminary data.</text>
</comment>
<dbReference type="Gene3D" id="3.30.70.1170">
    <property type="entry name" value="Sun protein, domain 3"/>
    <property type="match status" value="1"/>
</dbReference>
<evidence type="ECO:0000256" key="6">
    <source>
        <dbReference type="PROSITE-ProRule" id="PRU01023"/>
    </source>
</evidence>
<dbReference type="InterPro" id="IPR049560">
    <property type="entry name" value="MeTrfase_RsmB-F_NOP2_cat"/>
</dbReference>
<evidence type="ECO:0000256" key="5">
    <source>
        <dbReference type="ARBA" id="ARBA00022884"/>
    </source>
</evidence>
<dbReference type="SUPFAM" id="SSF53335">
    <property type="entry name" value="S-adenosyl-L-methionine-dependent methyltransferases"/>
    <property type="match status" value="1"/>
</dbReference>
<dbReference type="EC" id="2.1.1.-" evidence="8"/>
<keyword evidence="5 6" id="KW-0694">RNA-binding</keyword>
<sequence length="487" mass="52530">MGEAIAAGLARYQSICPDWPAFRDAISRPQPVTLWAHPERLAPETLQRLLDDAGIASAPSPWDDILLRLAPDASPAHHWGYFAGLFQIQEESARLPVKLLDPRPGERVLDLCAAPGNKTAQMALAMENHGLVVANELQSGRLPAIRQLIRRLGLRNVLTIRGAGESLAANTGPFDRVLVDAPCSGEGTWRKYRIHQRDGGRVIDDVERNRLAQRQRRLLHHAVGLVRPGGRIVYATCTLAPEENEAVVDAVLGDWGEALTVESASQPALPSSPGVTEWQGRHFDPRLAGTCRVWPGDADVGGFYVAVLSRTGPARVGQAPGGESVGSAAWPDHPATRALQQRFAVNPRALQGLTTGPDGGRYLHYRIADQPWPSAPRVDAFGLAAIGLQVRPVKPTTGAALWLAPEMGRNVLELTRAGLDAYRQRRPIAPEHTEPRGGPVSRGFVVLTHQGYGVGVGRIGHGKMIESHYPKAWVTGSPGGRANPDAD</sequence>
<organism evidence="8 9">
    <name type="scientific">Spiribacter pallidus</name>
    <dbReference type="NCBI Taxonomy" id="1987936"/>
    <lineage>
        <taxon>Bacteria</taxon>
        <taxon>Pseudomonadati</taxon>
        <taxon>Pseudomonadota</taxon>
        <taxon>Gammaproteobacteria</taxon>
        <taxon>Chromatiales</taxon>
        <taxon>Ectothiorhodospiraceae</taxon>
        <taxon>Spiribacter</taxon>
    </lineage>
</organism>
<keyword evidence="9" id="KW-1185">Reference proteome</keyword>
<protein>
    <submittedName>
        <fullName evidence="8">RsmB/NOP family class I SAM-dependent RNA methyltransferase</fullName>
        <ecNumber evidence="8">2.1.1.-</ecNumber>
    </submittedName>
</protein>
<dbReference type="PROSITE" id="PS01153">
    <property type="entry name" value="NOL1_NOP2_SUN"/>
    <property type="match status" value="1"/>
</dbReference>
<dbReference type="InterPro" id="IPR001678">
    <property type="entry name" value="MeTrfase_RsmB-F_NOP2_dom"/>
</dbReference>
<dbReference type="GO" id="GO:0032259">
    <property type="term" value="P:methylation"/>
    <property type="evidence" value="ECO:0007669"/>
    <property type="project" value="UniProtKB-KW"/>
</dbReference>
<dbReference type="RefSeq" id="WP_367958398.1">
    <property type="nucleotide sequence ID" value="NZ_JBAKFK010000002.1"/>
</dbReference>
<reference evidence="8 9" key="1">
    <citation type="submission" date="2024-02" db="EMBL/GenBank/DDBJ databases">
        <title>New especies of Spiribacter isolated from saline water.</title>
        <authorList>
            <person name="Leon M.J."/>
            <person name="De La Haba R."/>
            <person name="Sanchez-Porro C."/>
            <person name="Ventosa A."/>
        </authorList>
    </citation>
    <scope>NUCLEOTIDE SEQUENCE [LARGE SCALE GENOMIC DNA]</scope>
    <source>
        <strain evidence="9">ag22IC6-390</strain>
    </source>
</reference>
<keyword evidence="3 6" id="KW-0808">Transferase</keyword>
<feature type="binding site" evidence="6">
    <location>
        <begin position="112"/>
        <end position="118"/>
    </location>
    <ligand>
        <name>S-adenosyl-L-methionine</name>
        <dbReference type="ChEBI" id="CHEBI:59789"/>
    </ligand>
</feature>
<comment type="caution">
    <text evidence="6">Lacks conserved residue(s) required for the propagation of feature annotation.</text>
</comment>
<comment type="similarity">
    <text evidence="1 6">Belongs to the class I-like SAM-binding methyltransferase superfamily. RsmB/NOP family.</text>
</comment>
<accession>A0ABV3TCJ4</accession>
<dbReference type="PRINTS" id="PR02008">
    <property type="entry name" value="RCMTFAMILY"/>
</dbReference>
<feature type="active site" description="Nucleophile" evidence="6">
    <location>
        <position position="237"/>
    </location>
</feature>
<keyword evidence="4 6" id="KW-0949">S-adenosyl-L-methionine</keyword>
<feature type="binding site" evidence="6">
    <location>
        <position position="180"/>
    </location>
    <ligand>
        <name>S-adenosyl-L-methionine</name>
        <dbReference type="ChEBI" id="CHEBI:59789"/>
    </ligand>
</feature>
<gene>
    <name evidence="8" type="ORF">V6X73_06400</name>
</gene>
<evidence type="ECO:0000259" key="7">
    <source>
        <dbReference type="PROSITE" id="PS51686"/>
    </source>
</evidence>
<dbReference type="Gene3D" id="3.40.50.150">
    <property type="entry name" value="Vaccinia Virus protein VP39"/>
    <property type="match status" value="1"/>
</dbReference>
<name>A0ABV3TCJ4_9GAMM</name>